<dbReference type="EMBL" id="PUEJ01000002">
    <property type="protein sequence ID" value="PRH88815.1"/>
    <property type="molecule type" value="Genomic_DNA"/>
</dbReference>
<keyword evidence="4" id="KW-0804">Transcription</keyword>
<dbReference type="InterPro" id="IPR000847">
    <property type="entry name" value="LysR_HTH_N"/>
</dbReference>
<dbReference type="GO" id="GO:0003700">
    <property type="term" value="F:DNA-binding transcription factor activity"/>
    <property type="evidence" value="ECO:0007669"/>
    <property type="project" value="InterPro"/>
</dbReference>
<keyword evidence="7" id="KW-1185">Reference proteome</keyword>
<evidence type="ECO:0000256" key="1">
    <source>
        <dbReference type="ARBA" id="ARBA00009437"/>
    </source>
</evidence>
<gene>
    <name evidence="6" type="ORF">C5L14_06245</name>
</gene>
<organism evidence="6 7">
    <name type="scientific">Labrys okinawensis</name>
    <dbReference type="NCBI Taxonomy" id="346911"/>
    <lineage>
        <taxon>Bacteria</taxon>
        <taxon>Pseudomonadati</taxon>
        <taxon>Pseudomonadota</taxon>
        <taxon>Alphaproteobacteria</taxon>
        <taxon>Hyphomicrobiales</taxon>
        <taxon>Xanthobacteraceae</taxon>
        <taxon>Labrys</taxon>
    </lineage>
</organism>
<dbReference type="RefSeq" id="WP_105861161.1">
    <property type="nucleotide sequence ID" value="NZ_PUEJ01000002.1"/>
</dbReference>
<accession>A0A2S9QHK2</accession>
<reference evidence="6 7" key="1">
    <citation type="submission" date="2018-02" db="EMBL/GenBank/DDBJ databases">
        <title>Whole genome sequencing of endophytic bacterium.</title>
        <authorList>
            <person name="Eedara R."/>
            <person name="Podile A.R."/>
        </authorList>
    </citation>
    <scope>NUCLEOTIDE SEQUENCE [LARGE SCALE GENOMIC DNA]</scope>
    <source>
        <strain evidence="6 7">RP1T</strain>
    </source>
</reference>
<feature type="domain" description="HTH lysR-type" evidence="5">
    <location>
        <begin position="1"/>
        <end position="58"/>
    </location>
</feature>
<dbReference type="PANTHER" id="PTHR30126:SF39">
    <property type="entry name" value="HTH-TYPE TRANSCRIPTIONAL REGULATOR CYSL"/>
    <property type="match status" value="1"/>
</dbReference>
<protein>
    <submittedName>
        <fullName evidence="6">LysR family transcriptional regulator</fullName>
    </submittedName>
</protein>
<dbReference type="InterPro" id="IPR036388">
    <property type="entry name" value="WH-like_DNA-bd_sf"/>
</dbReference>
<name>A0A2S9QHK2_9HYPH</name>
<evidence type="ECO:0000313" key="7">
    <source>
        <dbReference type="Proteomes" id="UP000237682"/>
    </source>
</evidence>
<evidence type="ECO:0000313" key="6">
    <source>
        <dbReference type="EMBL" id="PRH88815.1"/>
    </source>
</evidence>
<comment type="similarity">
    <text evidence="1">Belongs to the LysR transcriptional regulatory family.</text>
</comment>
<dbReference type="Proteomes" id="UP000237682">
    <property type="component" value="Unassembled WGS sequence"/>
</dbReference>
<dbReference type="Pfam" id="PF03466">
    <property type="entry name" value="LysR_substrate"/>
    <property type="match status" value="1"/>
</dbReference>
<evidence type="ECO:0000256" key="4">
    <source>
        <dbReference type="ARBA" id="ARBA00023163"/>
    </source>
</evidence>
<evidence type="ECO:0000256" key="3">
    <source>
        <dbReference type="ARBA" id="ARBA00023125"/>
    </source>
</evidence>
<dbReference type="InterPro" id="IPR036390">
    <property type="entry name" value="WH_DNA-bd_sf"/>
</dbReference>
<dbReference type="SUPFAM" id="SSF53850">
    <property type="entry name" value="Periplasmic binding protein-like II"/>
    <property type="match status" value="1"/>
</dbReference>
<dbReference type="PANTHER" id="PTHR30126">
    <property type="entry name" value="HTH-TYPE TRANSCRIPTIONAL REGULATOR"/>
    <property type="match status" value="1"/>
</dbReference>
<dbReference type="GO" id="GO:0000976">
    <property type="term" value="F:transcription cis-regulatory region binding"/>
    <property type="evidence" value="ECO:0007669"/>
    <property type="project" value="TreeGrafter"/>
</dbReference>
<keyword evidence="2" id="KW-0805">Transcription regulation</keyword>
<dbReference type="PRINTS" id="PR00039">
    <property type="entry name" value="HTHLYSR"/>
</dbReference>
<proteinExistence type="inferred from homology"/>
<sequence>MTLEQLRIFVAVAEREHLTQAAATLHLTPSAVSSAIRVLEDRYGAALFHRVGRRIEMTPGGREFLPTARATLASAKAAELALSELGSGARGSLVVHASQTIASYWVAPFLARYHDVHPHVDLRLEIGNTQSVTQAVLEGEAEIGFIEGAVDEPALSVQTVAHDRLIVVVAPGHPWADGRTVRPYDIATARWIMREEGSGTRSVFEEALRGRDVDPSALEIALVLPSNEAVRSAVRSGPFATVMSELVAAPDLQAGRLVRIAFDMPPRAFRMLRHRERYRTKASQMLEMVITQTGG</sequence>
<dbReference type="OrthoDB" id="9808620at2"/>
<dbReference type="FunFam" id="1.10.10.10:FF:000001">
    <property type="entry name" value="LysR family transcriptional regulator"/>
    <property type="match status" value="1"/>
</dbReference>
<dbReference type="Gene3D" id="3.40.190.290">
    <property type="match status" value="1"/>
</dbReference>
<dbReference type="PROSITE" id="PS50931">
    <property type="entry name" value="HTH_LYSR"/>
    <property type="match status" value="1"/>
</dbReference>
<dbReference type="InterPro" id="IPR005119">
    <property type="entry name" value="LysR_subst-bd"/>
</dbReference>
<evidence type="ECO:0000259" key="5">
    <source>
        <dbReference type="PROSITE" id="PS50931"/>
    </source>
</evidence>
<dbReference type="Gene3D" id="1.10.10.10">
    <property type="entry name" value="Winged helix-like DNA-binding domain superfamily/Winged helix DNA-binding domain"/>
    <property type="match status" value="1"/>
</dbReference>
<dbReference type="CDD" id="cd08420">
    <property type="entry name" value="PBP2_CysL_like"/>
    <property type="match status" value="1"/>
</dbReference>
<dbReference type="Pfam" id="PF00126">
    <property type="entry name" value="HTH_1"/>
    <property type="match status" value="1"/>
</dbReference>
<keyword evidence="3" id="KW-0238">DNA-binding</keyword>
<dbReference type="SUPFAM" id="SSF46785">
    <property type="entry name" value="Winged helix' DNA-binding domain"/>
    <property type="match status" value="1"/>
</dbReference>
<comment type="caution">
    <text evidence="6">The sequence shown here is derived from an EMBL/GenBank/DDBJ whole genome shotgun (WGS) entry which is preliminary data.</text>
</comment>
<dbReference type="AlphaFoldDB" id="A0A2S9QHK2"/>
<evidence type="ECO:0000256" key="2">
    <source>
        <dbReference type="ARBA" id="ARBA00023015"/>
    </source>
</evidence>